<proteinExistence type="predicted"/>
<reference evidence="2 3" key="1">
    <citation type="submission" date="2021-04" db="EMBL/GenBank/DDBJ databases">
        <title>Nocardia tengchongensis.</title>
        <authorList>
            <person name="Zhuang k."/>
            <person name="Ran Y."/>
            <person name="Li W."/>
        </authorList>
    </citation>
    <scope>NUCLEOTIDE SEQUENCE [LARGE SCALE GENOMIC DNA]</scope>
    <source>
        <strain evidence="2 3">CFH S0057</strain>
    </source>
</reference>
<name>A0ABX8CU03_9NOCA</name>
<gene>
    <name evidence="2" type="ORF">KHQ06_11180</name>
</gene>
<feature type="signal peptide" evidence="1">
    <location>
        <begin position="1"/>
        <end position="22"/>
    </location>
</feature>
<evidence type="ECO:0000256" key="1">
    <source>
        <dbReference type="SAM" id="SignalP"/>
    </source>
</evidence>
<dbReference type="EMBL" id="CP074371">
    <property type="protein sequence ID" value="QVI23392.1"/>
    <property type="molecule type" value="Genomic_DNA"/>
</dbReference>
<accession>A0ABX8CU03</accession>
<dbReference type="RefSeq" id="WP_213559464.1">
    <property type="nucleotide sequence ID" value="NZ_JBFAJM010000001.1"/>
</dbReference>
<evidence type="ECO:0000313" key="3">
    <source>
        <dbReference type="Proteomes" id="UP000683310"/>
    </source>
</evidence>
<evidence type="ECO:0000313" key="2">
    <source>
        <dbReference type="EMBL" id="QVI23392.1"/>
    </source>
</evidence>
<keyword evidence="3" id="KW-1185">Reference proteome</keyword>
<keyword evidence="1" id="KW-0732">Signal</keyword>
<feature type="chain" id="PRO_5046052080" evidence="1">
    <location>
        <begin position="23"/>
        <end position="127"/>
    </location>
</feature>
<sequence length="127" mass="13253">MNKKFFAATVLAAATTAATVLGAGSAAADSARQIHFAYGTDNAFVSGHIQGFGSDTYRLDARGGQTMIISAAPYWSDTVVTIKGPTGTLANQQQWARVTLPVNGSYELVVTSPGHNTLDYGLGVKID</sequence>
<dbReference type="Gene3D" id="2.60.120.380">
    <property type="match status" value="1"/>
</dbReference>
<protein>
    <submittedName>
        <fullName evidence="2">Uncharacterized protein</fullName>
    </submittedName>
</protein>
<dbReference type="GeneID" id="300987639"/>
<dbReference type="Proteomes" id="UP000683310">
    <property type="component" value="Chromosome"/>
</dbReference>
<organism evidence="2 3">
    <name type="scientific">Nocardia tengchongensis</name>
    <dbReference type="NCBI Taxonomy" id="2055889"/>
    <lineage>
        <taxon>Bacteria</taxon>
        <taxon>Bacillati</taxon>
        <taxon>Actinomycetota</taxon>
        <taxon>Actinomycetes</taxon>
        <taxon>Mycobacteriales</taxon>
        <taxon>Nocardiaceae</taxon>
        <taxon>Nocardia</taxon>
    </lineage>
</organism>